<dbReference type="InterPro" id="IPR003593">
    <property type="entry name" value="AAA+_ATPase"/>
</dbReference>
<name>A0ABT0ZTD0_9PSEU</name>
<dbReference type="PANTHER" id="PTHR30121:SF6">
    <property type="entry name" value="SLR6007 PROTEIN"/>
    <property type="match status" value="1"/>
</dbReference>
<accession>A0ABT0ZTD0</accession>
<proteinExistence type="predicted"/>
<evidence type="ECO:0000256" key="1">
    <source>
        <dbReference type="SAM" id="MobiDB-lite"/>
    </source>
</evidence>
<feature type="domain" description="AAA+ ATPase" evidence="2">
    <location>
        <begin position="88"/>
        <end position="473"/>
    </location>
</feature>
<comment type="caution">
    <text evidence="3">The sequence shown here is derived from an EMBL/GenBank/DDBJ whole genome shotgun (WGS) entry which is preliminary data.</text>
</comment>
<sequence length="477" mass="49671">MSPTPSPLPPTTGAPSSSTTGSATTRNPDPRAPTTAPTAAHAGAAPGADDGVVDDPHPGPALTDDRPHVPTGRSEHSGRPVSVPLETLRKHTVVFAGSGSGKTVLLRRLIEECALHGVSSIVLDPNNDLARLGDAWPQPPSGWGPGDADRAKDYLAGTEVVVWTPRKERGRPLVLRPLPAFADVLDDDEELELAVEAAVAGLLPRVKLTAAKAAIGTAVLKQALGYFAQGGGTELDDFVAMLAALPEGVRGLENIPTARKLAAQMSENLAAAMLVDPLFGGAGAPLDPGVLLTPSDGHRARVSVISFTGLPADAQRQTFVNQLQMALFAWIKKNPAGDRPLGGLLVMDEAQDFAPSGAATACTESTLQLSAQARKYGLGLMFATQAPKGLHNRIPGNATTQFFGLLNSGVQIGAATELARRKGGRVDDIARLGSGTFYAASEGVGFEKVRMPMCLSHHPSSALTQEEVLRRARGEEG</sequence>
<organism evidence="3 4">
    <name type="scientific">Pseudonocardia humida</name>
    <dbReference type="NCBI Taxonomy" id="2800819"/>
    <lineage>
        <taxon>Bacteria</taxon>
        <taxon>Bacillati</taxon>
        <taxon>Actinomycetota</taxon>
        <taxon>Actinomycetes</taxon>
        <taxon>Pseudonocardiales</taxon>
        <taxon>Pseudonocardiaceae</taxon>
        <taxon>Pseudonocardia</taxon>
    </lineage>
</organism>
<dbReference type="InterPro" id="IPR051162">
    <property type="entry name" value="T4SS_component"/>
</dbReference>
<dbReference type="SUPFAM" id="SSF52540">
    <property type="entry name" value="P-loop containing nucleoside triphosphate hydrolases"/>
    <property type="match status" value="1"/>
</dbReference>
<evidence type="ECO:0000313" key="4">
    <source>
        <dbReference type="Proteomes" id="UP001165283"/>
    </source>
</evidence>
<keyword evidence="3" id="KW-0547">Nucleotide-binding</keyword>
<dbReference type="PANTHER" id="PTHR30121">
    <property type="entry name" value="UNCHARACTERIZED PROTEIN YJGR-RELATED"/>
    <property type="match status" value="1"/>
</dbReference>
<evidence type="ECO:0000259" key="2">
    <source>
        <dbReference type="SMART" id="SM00382"/>
    </source>
</evidence>
<dbReference type="CDD" id="cd01127">
    <property type="entry name" value="TrwB_TraG_TraD_VirD4"/>
    <property type="match status" value="1"/>
</dbReference>
<reference evidence="3" key="1">
    <citation type="submission" date="2021-04" db="EMBL/GenBank/DDBJ databases">
        <title>Pseudonocardia sp. nov., isolated from sandy soil of mangrove forest.</title>
        <authorList>
            <person name="Zan Z."/>
            <person name="Huang R."/>
            <person name="Liu W."/>
        </authorList>
    </citation>
    <scope>NUCLEOTIDE SEQUENCE</scope>
    <source>
        <strain evidence="3">S2-4</strain>
    </source>
</reference>
<feature type="compositionally biased region" description="Basic and acidic residues" evidence="1">
    <location>
        <begin position="63"/>
        <end position="78"/>
    </location>
</feature>
<dbReference type="InterPro" id="IPR027417">
    <property type="entry name" value="P-loop_NTPase"/>
</dbReference>
<dbReference type="EMBL" id="JAGSOV010000009">
    <property type="protein sequence ID" value="MCO1653974.1"/>
    <property type="molecule type" value="Genomic_DNA"/>
</dbReference>
<dbReference type="Proteomes" id="UP001165283">
    <property type="component" value="Unassembled WGS sequence"/>
</dbReference>
<feature type="compositionally biased region" description="Low complexity" evidence="1">
    <location>
        <begin position="13"/>
        <end position="50"/>
    </location>
</feature>
<evidence type="ECO:0000313" key="3">
    <source>
        <dbReference type="EMBL" id="MCO1653974.1"/>
    </source>
</evidence>
<dbReference type="SMART" id="SM00382">
    <property type="entry name" value="AAA"/>
    <property type="match status" value="1"/>
</dbReference>
<dbReference type="GO" id="GO:0005524">
    <property type="term" value="F:ATP binding"/>
    <property type="evidence" value="ECO:0007669"/>
    <property type="project" value="UniProtKB-KW"/>
</dbReference>
<dbReference type="Gene3D" id="3.40.50.300">
    <property type="entry name" value="P-loop containing nucleotide triphosphate hydrolases"/>
    <property type="match status" value="2"/>
</dbReference>
<keyword evidence="3" id="KW-0067">ATP-binding</keyword>
<keyword evidence="4" id="KW-1185">Reference proteome</keyword>
<gene>
    <name evidence="3" type="ORF">KDL28_02785</name>
</gene>
<dbReference type="Pfam" id="PF01935">
    <property type="entry name" value="DUF87"/>
    <property type="match status" value="1"/>
</dbReference>
<feature type="region of interest" description="Disordered" evidence="1">
    <location>
        <begin position="1"/>
        <end position="84"/>
    </location>
</feature>
<feature type="compositionally biased region" description="Pro residues" evidence="1">
    <location>
        <begin position="1"/>
        <end position="12"/>
    </location>
</feature>
<protein>
    <submittedName>
        <fullName evidence="3">ATP-binding protein</fullName>
    </submittedName>
</protein>
<dbReference type="InterPro" id="IPR002789">
    <property type="entry name" value="HerA_central"/>
</dbReference>